<reference evidence="3" key="1">
    <citation type="journal article" date="2019" name="Int. J. Syst. Evol. Microbiol.">
        <title>The Global Catalogue of Microorganisms (GCM) 10K type strain sequencing project: providing services to taxonomists for standard genome sequencing and annotation.</title>
        <authorList>
            <consortium name="The Broad Institute Genomics Platform"/>
            <consortium name="The Broad Institute Genome Sequencing Center for Infectious Disease"/>
            <person name="Wu L."/>
            <person name="Ma J."/>
        </authorList>
    </citation>
    <scope>NUCLEOTIDE SEQUENCE [LARGE SCALE GENOMIC DNA]</scope>
    <source>
        <strain evidence="3">CECT 7184</strain>
    </source>
</reference>
<name>A0ABW0YKW0_9BACI</name>
<keyword evidence="1" id="KW-1133">Transmembrane helix</keyword>
<evidence type="ECO:0000313" key="2">
    <source>
        <dbReference type="EMBL" id="MFC5713019.1"/>
    </source>
</evidence>
<evidence type="ECO:0000313" key="3">
    <source>
        <dbReference type="Proteomes" id="UP001596142"/>
    </source>
</evidence>
<accession>A0ABW0YKW0</accession>
<proteinExistence type="predicted"/>
<dbReference type="Proteomes" id="UP001596142">
    <property type="component" value="Unassembled WGS sequence"/>
</dbReference>
<keyword evidence="1" id="KW-0812">Transmembrane</keyword>
<sequence length="52" mass="5944">MIQALIFGIAVFLGWILLDWVKEKKLRKEKVREAAVTAVFGAIGWLILDFIL</sequence>
<feature type="transmembrane region" description="Helical" evidence="1">
    <location>
        <begin position="6"/>
        <end position="22"/>
    </location>
</feature>
<keyword evidence="3" id="KW-1185">Reference proteome</keyword>
<dbReference type="RefSeq" id="WP_198153474.1">
    <property type="nucleotide sequence ID" value="NZ_JBHSOZ010000003.1"/>
</dbReference>
<keyword evidence="1" id="KW-0472">Membrane</keyword>
<gene>
    <name evidence="2" type="ORF">ACFPU1_09510</name>
</gene>
<comment type="caution">
    <text evidence="2">The sequence shown here is derived from an EMBL/GenBank/DDBJ whole genome shotgun (WGS) entry which is preliminary data.</text>
</comment>
<protein>
    <submittedName>
        <fullName evidence="2">Uncharacterized protein</fullName>
    </submittedName>
</protein>
<evidence type="ECO:0000256" key="1">
    <source>
        <dbReference type="SAM" id="Phobius"/>
    </source>
</evidence>
<organism evidence="2 3">
    <name type="scientific">Thalassorhabdus alkalitolerans</name>
    <dbReference type="NCBI Taxonomy" id="2282697"/>
    <lineage>
        <taxon>Bacteria</taxon>
        <taxon>Bacillati</taxon>
        <taxon>Bacillota</taxon>
        <taxon>Bacilli</taxon>
        <taxon>Bacillales</taxon>
        <taxon>Bacillaceae</taxon>
        <taxon>Thalassorhabdus</taxon>
    </lineage>
</organism>
<dbReference type="EMBL" id="JBHSOZ010000003">
    <property type="protein sequence ID" value="MFC5713019.1"/>
    <property type="molecule type" value="Genomic_DNA"/>
</dbReference>
<feature type="transmembrane region" description="Helical" evidence="1">
    <location>
        <begin position="34"/>
        <end position="51"/>
    </location>
</feature>